<keyword evidence="3" id="KW-1185">Reference proteome</keyword>
<dbReference type="EMBL" id="AGNL01027544">
    <property type="protein sequence ID" value="EJK57641.1"/>
    <property type="molecule type" value="Genomic_DNA"/>
</dbReference>
<evidence type="ECO:0000313" key="3">
    <source>
        <dbReference type="Proteomes" id="UP000266841"/>
    </source>
</evidence>
<protein>
    <recommendedName>
        <fullName evidence="4">Pectate lyase</fullName>
    </recommendedName>
</protein>
<feature type="signal peptide" evidence="1">
    <location>
        <begin position="1"/>
        <end position="25"/>
    </location>
</feature>
<evidence type="ECO:0000256" key="1">
    <source>
        <dbReference type="SAM" id="SignalP"/>
    </source>
</evidence>
<keyword evidence="1" id="KW-0732">Signal</keyword>
<organism evidence="2 3">
    <name type="scientific">Thalassiosira oceanica</name>
    <name type="common">Marine diatom</name>
    <dbReference type="NCBI Taxonomy" id="159749"/>
    <lineage>
        <taxon>Eukaryota</taxon>
        <taxon>Sar</taxon>
        <taxon>Stramenopiles</taxon>
        <taxon>Ochrophyta</taxon>
        <taxon>Bacillariophyta</taxon>
        <taxon>Coscinodiscophyceae</taxon>
        <taxon>Thalassiosirophycidae</taxon>
        <taxon>Thalassiosirales</taxon>
        <taxon>Thalassiosiraceae</taxon>
        <taxon>Thalassiosira</taxon>
    </lineage>
</organism>
<dbReference type="Proteomes" id="UP000266841">
    <property type="component" value="Unassembled WGS sequence"/>
</dbReference>
<evidence type="ECO:0000313" key="2">
    <source>
        <dbReference type="EMBL" id="EJK57641.1"/>
    </source>
</evidence>
<feature type="chain" id="PRO_5003840911" description="Pectate lyase" evidence="1">
    <location>
        <begin position="26"/>
        <end position="102"/>
    </location>
</feature>
<feature type="non-terminal residue" evidence="2">
    <location>
        <position position="102"/>
    </location>
</feature>
<reference evidence="2 3" key="1">
    <citation type="journal article" date="2012" name="Genome Biol.">
        <title>Genome and low-iron response of an oceanic diatom adapted to chronic iron limitation.</title>
        <authorList>
            <person name="Lommer M."/>
            <person name="Specht M."/>
            <person name="Roy A.S."/>
            <person name="Kraemer L."/>
            <person name="Andreson R."/>
            <person name="Gutowska M.A."/>
            <person name="Wolf J."/>
            <person name="Bergner S.V."/>
            <person name="Schilhabel M.B."/>
            <person name="Klostermeier U.C."/>
            <person name="Beiko R.G."/>
            <person name="Rosenstiel P."/>
            <person name="Hippler M."/>
            <person name="Laroche J."/>
        </authorList>
    </citation>
    <scope>NUCLEOTIDE SEQUENCE [LARGE SCALE GENOMIC DNA]</scope>
    <source>
        <strain evidence="2 3">CCMP1005</strain>
    </source>
</reference>
<accession>K0S9Q4</accession>
<evidence type="ECO:0008006" key="4">
    <source>
        <dbReference type="Google" id="ProtNLM"/>
    </source>
</evidence>
<sequence>MAIVTAKSVALLGAVACSTTLAATADSTNISVATTTTTASTDSAAAPELDDAIWEGSLPWTLYGAGGCQDKDETAISATGVTSALYKLEDGAVCETDSIDTN</sequence>
<name>K0S9Q4_THAOC</name>
<gene>
    <name evidence="2" type="ORF">THAOC_22291</name>
</gene>
<dbReference type="AlphaFoldDB" id="K0S9Q4"/>
<proteinExistence type="predicted"/>
<comment type="caution">
    <text evidence="2">The sequence shown here is derived from an EMBL/GenBank/DDBJ whole genome shotgun (WGS) entry which is preliminary data.</text>
</comment>